<keyword evidence="7" id="KW-1185">Reference proteome</keyword>
<accession>A0AA96LC85</accession>
<dbReference type="SUPFAM" id="SSF102546">
    <property type="entry name" value="RbsD-like"/>
    <property type="match status" value="1"/>
</dbReference>
<dbReference type="GO" id="GO:0005829">
    <property type="term" value="C:cytosol"/>
    <property type="evidence" value="ECO:0007669"/>
    <property type="project" value="TreeGrafter"/>
</dbReference>
<dbReference type="GO" id="GO:0016872">
    <property type="term" value="F:intramolecular lyase activity"/>
    <property type="evidence" value="ECO:0007669"/>
    <property type="project" value="InterPro"/>
</dbReference>
<dbReference type="GO" id="GO:0062193">
    <property type="term" value="F:D-ribose pyranase activity"/>
    <property type="evidence" value="ECO:0007669"/>
    <property type="project" value="UniProtKB-EC"/>
</dbReference>
<dbReference type="Pfam" id="PF05025">
    <property type="entry name" value="RbsD_FucU"/>
    <property type="match status" value="1"/>
</dbReference>
<evidence type="ECO:0000313" key="7">
    <source>
        <dbReference type="Proteomes" id="UP001305702"/>
    </source>
</evidence>
<sequence length="127" mass="14100">MKKQGILHPQLNRILAETGHTDLLTICDRGFPVPLGVERLDLALVDDLPTVLDVLHAVEKEFILDALIVTEEMREASPARFGELQSRFADKLIVVSHARFKEICPESRAVIRTGDTTPYANLIIVSG</sequence>
<keyword evidence="3" id="KW-0963">Cytoplasm</keyword>
<dbReference type="GO" id="GO:0048029">
    <property type="term" value="F:monosaccharide binding"/>
    <property type="evidence" value="ECO:0007669"/>
    <property type="project" value="InterPro"/>
</dbReference>
<dbReference type="PANTHER" id="PTHR37831:SF1">
    <property type="entry name" value="D-RIBOSE PYRANASE"/>
    <property type="match status" value="1"/>
</dbReference>
<dbReference type="KEGG" id="paun:MJA45_17585"/>
<dbReference type="InterPro" id="IPR007721">
    <property type="entry name" value="RbsD_FucU"/>
</dbReference>
<dbReference type="InterPro" id="IPR023750">
    <property type="entry name" value="RbsD-like_sf"/>
</dbReference>
<dbReference type="RefSeq" id="WP_315603208.1">
    <property type="nucleotide sequence ID" value="NZ_CP130318.1"/>
</dbReference>
<dbReference type="EC" id="5.4.99.62" evidence="2"/>
<evidence type="ECO:0000256" key="2">
    <source>
        <dbReference type="ARBA" id="ARBA00012862"/>
    </source>
</evidence>
<gene>
    <name evidence="6" type="primary">rbsD</name>
    <name evidence="6" type="ORF">MJA45_17585</name>
</gene>
<proteinExistence type="predicted"/>
<dbReference type="NCBIfam" id="NF008761">
    <property type="entry name" value="PRK11797.1"/>
    <property type="match status" value="1"/>
</dbReference>
<dbReference type="GO" id="GO:0019303">
    <property type="term" value="P:D-ribose catabolic process"/>
    <property type="evidence" value="ECO:0007669"/>
    <property type="project" value="TreeGrafter"/>
</dbReference>
<evidence type="ECO:0000256" key="3">
    <source>
        <dbReference type="ARBA" id="ARBA00022490"/>
    </source>
</evidence>
<dbReference type="InterPro" id="IPR023064">
    <property type="entry name" value="D-ribose_pyranase"/>
</dbReference>
<organism evidence="6 7">
    <name type="scientific">Paenibacillus aurantius</name>
    <dbReference type="NCBI Taxonomy" id="2918900"/>
    <lineage>
        <taxon>Bacteria</taxon>
        <taxon>Bacillati</taxon>
        <taxon>Bacillota</taxon>
        <taxon>Bacilli</taxon>
        <taxon>Bacillales</taxon>
        <taxon>Paenibacillaceae</taxon>
        <taxon>Paenibacillus</taxon>
    </lineage>
</organism>
<dbReference type="AlphaFoldDB" id="A0AA96LC85"/>
<comment type="catalytic activity">
    <reaction evidence="1">
        <text>beta-D-ribopyranose = beta-D-ribofuranose</text>
        <dbReference type="Rhea" id="RHEA:25432"/>
        <dbReference type="ChEBI" id="CHEBI:27476"/>
        <dbReference type="ChEBI" id="CHEBI:47002"/>
        <dbReference type="EC" id="5.4.99.62"/>
    </reaction>
</comment>
<protein>
    <recommendedName>
        <fullName evidence="2">D-ribose pyranase</fullName>
        <ecNumber evidence="2">5.4.99.62</ecNumber>
    </recommendedName>
</protein>
<dbReference type="PANTHER" id="PTHR37831">
    <property type="entry name" value="D-RIBOSE PYRANASE"/>
    <property type="match status" value="1"/>
</dbReference>
<keyword evidence="5" id="KW-0119">Carbohydrate metabolism</keyword>
<dbReference type="Proteomes" id="UP001305702">
    <property type="component" value="Chromosome"/>
</dbReference>
<evidence type="ECO:0000256" key="5">
    <source>
        <dbReference type="ARBA" id="ARBA00023277"/>
    </source>
</evidence>
<dbReference type="Gene3D" id="3.40.1650.10">
    <property type="entry name" value="RbsD-like domain"/>
    <property type="match status" value="1"/>
</dbReference>
<evidence type="ECO:0000313" key="6">
    <source>
        <dbReference type="EMBL" id="WNQ09436.1"/>
    </source>
</evidence>
<name>A0AA96LC85_9BACL</name>
<evidence type="ECO:0000256" key="1">
    <source>
        <dbReference type="ARBA" id="ARBA00000223"/>
    </source>
</evidence>
<reference evidence="6 7" key="1">
    <citation type="submission" date="2022-02" db="EMBL/GenBank/DDBJ databases">
        <title>Paenibacillus sp. MBLB1776 Whole Genome Shotgun Sequencing.</title>
        <authorList>
            <person name="Hwang C.Y."/>
            <person name="Cho E.-S."/>
            <person name="Seo M.-J."/>
        </authorList>
    </citation>
    <scope>NUCLEOTIDE SEQUENCE [LARGE SCALE GENOMIC DNA]</scope>
    <source>
        <strain evidence="6 7">MBLB1776</strain>
    </source>
</reference>
<evidence type="ECO:0000256" key="4">
    <source>
        <dbReference type="ARBA" id="ARBA00023235"/>
    </source>
</evidence>
<dbReference type="EMBL" id="CP130318">
    <property type="protein sequence ID" value="WNQ09436.1"/>
    <property type="molecule type" value="Genomic_DNA"/>
</dbReference>
<keyword evidence="4 6" id="KW-0413">Isomerase</keyword>